<comment type="caution">
    <text evidence="1">The sequence shown here is derived from an EMBL/GenBank/DDBJ whole genome shotgun (WGS) entry which is preliminary data.</text>
</comment>
<accession>A0A8J5JPV7</accession>
<reference evidence="1" key="1">
    <citation type="journal article" date="2021" name="Sci. Adv.">
        <title>The American lobster genome reveals insights on longevity, neural, and immune adaptations.</title>
        <authorList>
            <person name="Polinski J.M."/>
            <person name="Zimin A.V."/>
            <person name="Clark K.F."/>
            <person name="Kohn A.B."/>
            <person name="Sadowski N."/>
            <person name="Timp W."/>
            <person name="Ptitsyn A."/>
            <person name="Khanna P."/>
            <person name="Romanova D.Y."/>
            <person name="Williams P."/>
            <person name="Greenwood S.J."/>
            <person name="Moroz L.L."/>
            <person name="Walt D.R."/>
            <person name="Bodnar A.G."/>
        </authorList>
    </citation>
    <scope>NUCLEOTIDE SEQUENCE</scope>
    <source>
        <strain evidence="1">GMGI-L3</strain>
    </source>
</reference>
<evidence type="ECO:0000313" key="1">
    <source>
        <dbReference type="EMBL" id="KAG7160106.1"/>
    </source>
</evidence>
<evidence type="ECO:0000313" key="2">
    <source>
        <dbReference type="Proteomes" id="UP000747542"/>
    </source>
</evidence>
<proteinExistence type="predicted"/>
<sequence length="67" mass="7810">MVQTPGLLERIMQDWRGMLRSFMGNIMNYISPSTKEPKDGFAAQDRTAVMVRRMVHRAMRYVDSFLA</sequence>
<gene>
    <name evidence="1" type="ORF">Hamer_G012644</name>
</gene>
<dbReference type="Proteomes" id="UP000747542">
    <property type="component" value="Unassembled WGS sequence"/>
</dbReference>
<dbReference type="AlphaFoldDB" id="A0A8J5JPV7"/>
<name>A0A8J5JPV7_HOMAM</name>
<protein>
    <submittedName>
        <fullName evidence="1">Uncharacterized protein</fullName>
    </submittedName>
</protein>
<keyword evidence="2" id="KW-1185">Reference proteome</keyword>
<organism evidence="1 2">
    <name type="scientific">Homarus americanus</name>
    <name type="common">American lobster</name>
    <dbReference type="NCBI Taxonomy" id="6706"/>
    <lineage>
        <taxon>Eukaryota</taxon>
        <taxon>Metazoa</taxon>
        <taxon>Ecdysozoa</taxon>
        <taxon>Arthropoda</taxon>
        <taxon>Crustacea</taxon>
        <taxon>Multicrustacea</taxon>
        <taxon>Malacostraca</taxon>
        <taxon>Eumalacostraca</taxon>
        <taxon>Eucarida</taxon>
        <taxon>Decapoda</taxon>
        <taxon>Pleocyemata</taxon>
        <taxon>Astacidea</taxon>
        <taxon>Nephropoidea</taxon>
        <taxon>Nephropidae</taxon>
        <taxon>Homarus</taxon>
    </lineage>
</organism>
<dbReference type="EMBL" id="JAHLQT010031643">
    <property type="protein sequence ID" value="KAG7160106.1"/>
    <property type="molecule type" value="Genomic_DNA"/>
</dbReference>